<evidence type="ECO:0000313" key="3">
    <source>
        <dbReference type="Proteomes" id="UP000006054"/>
    </source>
</evidence>
<dbReference type="KEGG" id="fli:Fleli_1466"/>
<gene>
    <name evidence="2" type="ordered locus">Fleli_1466</name>
</gene>
<accession>I4AIV7</accession>
<dbReference type="Proteomes" id="UP000006054">
    <property type="component" value="Chromosome"/>
</dbReference>
<name>I4AIV7_BERLS</name>
<keyword evidence="1" id="KW-0812">Transmembrane</keyword>
<dbReference type="EMBL" id="CP003345">
    <property type="protein sequence ID" value="AFM03892.1"/>
    <property type="molecule type" value="Genomic_DNA"/>
</dbReference>
<dbReference type="HOGENOM" id="CLU_908372_0_0_10"/>
<keyword evidence="1" id="KW-1133">Transmembrane helix</keyword>
<sequence precursor="true">MKLFLVKTSLMAFILVVIMLILLISSSFFVKNKEFNNYSTDSNLLFLESSIDYDVLFMGISHARNFSRYKNHLRVEKIINKNIVNIGQGGGACGVNEQLFYLDYFYYKKNTTSQIVYVLSPPMLFSKTLPIASNTFDQESFEISFLFKYIFFSGENKNRRIISYIDTKLKKKWLELKPITKESMLDSITYLDREAVKKGQNIAYSGDSLDMEQFRKATKLVEETIQLAADNDSKVVLLIPPALFGKWRGHQETIDFANEMNQKYKHIEVFDASETVLKPNFYYDNHHLNTKGVVYFTTNYLKPLIQ</sequence>
<organism evidence="2 3">
    <name type="scientific">Bernardetia litoralis (strain ATCC 23117 / DSM 6794 / NBRC 15988 / NCIMB 1366 / Fx l1 / Sio-4)</name>
    <name type="common">Flexibacter litoralis</name>
    <dbReference type="NCBI Taxonomy" id="880071"/>
    <lineage>
        <taxon>Bacteria</taxon>
        <taxon>Pseudomonadati</taxon>
        <taxon>Bacteroidota</taxon>
        <taxon>Cytophagia</taxon>
        <taxon>Cytophagales</taxon>
        <taxon>Bernardetiaceae</taxon>
        <taxon>Bernardetia</taxon>
    </lineage>
</organism>
<keyword evidence="1" id="KW-0472">Membrane</keyword>
<evidence type="ECO:0000256" key="1">
    <source>
        <dbReference type="SAM" id="Phobius"/>
    </source>
</evidence>
<evidence type="ECO:0000313" key="2">
    <source>
        <dbReference type="EMBL" id="AFM03892.1"/>
    </source>
</evidence>
<reference evidence="3" key="1">
    <citation type="submission" date="2012-06" db="EMBL/GenBank/DDBJ databases">
        <title>The complete genome of Flexibacter litoralis DSM 6794.</title>
        <authorList>
            <person name="Lucas S."/>
            <person name="Copeland A."/>
            <person name="Lapidus A."/>
            <person name="Glavina del Rio T."/>
            <person name="Dalin E."/>
            <person name="Tice H."/>
            <person name="Bruce D."/>
            <person name="Goodwin L."/>
            <person name="Pitluck S."/>
            <person name="Peters L."/>
            <person name="Ovchinnikova G."/>
            <person name="Lu M."/>
            <person name="Kyrpides N."/>
            <person name="Mavromatis K."/>
            <person name="Ivanova N."/>
            <person name="Brettin T."/>
            <person name="Detter J.C."/>
            <person name="Han C."/>
            <person name="Larimer F."/>
            <person name="Land M."/>
            <person name="Hauser L."/>
            <person name="Markowitz V."/>
            <person name="Cheng J.-F."/>
            <person name="Hugenholtz P."/>
            <person name="Woyke T."/>
            <person name="Wu D."/>
            <person name="Spring S."/>
            <person name="Lang E."/>
            <person name="Kopitz M."/>
            <person name="Brambilla E."/>
            <person name="Klenk H.-P."/>
            <person name="Eisen J.A."/>
        </authorList>
    </citation>
    <scope>NUCLEOTIDE SEQUENCE [LARGE SCALE GENOMIC DNA]</scope>
    <source>
        <strain evidence="3">ATCC 23117 / DSM 6794 / NBRC 15988 / NCIMB 1366 / Sio-4</strain>
    </source>
</reference>
<proteinExistence type="predicted"/>
<dbReference type="PATRIC" id="fig|880071.3.peg.1444"/>
<dbReference type="AlphaFoldDB" id="I4AIV7"/>
<keyword evidence="3" id="KW-1185">Reference proteome</keyword>
<evidence type="ECO:0008006" key="4">
    <source>
        <dbReference type="Google" id="ProtNLM"/>
    </source>
</evidence>
<protein>
    <recommendedName>
        <fullName evidence="4">SGNH hydrolase-type esterase domain-containing protein</fullName>
    </recommendedName>
</protein>
<dbReference type="eggNOG" id="ENOG502ZBGM">
    <property type="taxonomic scope" value="Bacteria"/>
</dbReference>
<dbReference type="STRING" id="880071.Fleli_1466"/>
<feature type="transmembrane region" description="Helical" evidence="1">
    <location>
        <begin position="12"/>
        <end position="30"/>
    </location>
</feature>